<keyword evidence="5" id="KW-0458">Lysosome</keyword>
<dbReference type="Proteomes" id="UP001516023">
    <property type="component" value="Unassembled WGS sequence"/>
</dbReference>
<accession>A0ABD3PMB2</accession>
<evidence type="ECO:0000256" key="3">
    <source>
        <dbReference type="ARBA" id="ARBA00007795"/>
    </source>
</evidence>
<keyword evidence="4" id="KW-0963">Cytoplasm</keyword>
<organism evidence="7 8">
    <name type="scientific">Cyclotella cryptica</name>
    <dbReference type="NCBI Taxonomy" id="29204"/>
    <lineage>
        <taxon>Eukaryota</taxon>
        <taxon>Sar</taxon>
        <taxon>Stramenopiles</taxon>
        <taxon>Ochrophyta</taxon>
        <taxon>Bacillariophyta</taxon>
        <taxon>Coscinodiscophyceae</taxon>
        <taxon>Thalassiosirophycidae</taxon>
        <taxon>Stephanodiscales</taxon>
        <taxon>Stephanodiscaceae</taxon>
        <taxon>Cyclotella</taxon>
    </lineage>
</organism>
<evidence type="ECO:0000256" key="1">
    <source>
        <dbReference type="ARBA" id="ARBA00004371"/>
    </source>
</evidence>
<dbReference type="GO" id="GO:0005764">
    <property type="term" value="C:lysosome"/>
    <property type="evidence" value="ECO:0007669"/>
    <property type="project" value="UniProtKB-SubCell"/>
</dbReference>
<evidence type="ECO:0000313" key="7">
    <source>
        <dbReference type="EMBL" id="KAL3788759.1"/>
    </source>
</evidence>
<keyword evidence="8" id="KW-1185">Reference proteome</keyword>
<name>A0ABD3PMB2_9STRA</name>
<dbReference type="EMBL" id="JABMIG020000152">
    <property type="protein sequence ID" value="KAL3788759.1"/>
    <property type="molecule type" value="Genomic_DNA"/>
</dbReference>
<dbReference type="Pfam" id="PF16672">
    <property type="entry name" value="LAMTOR5"/>
    <property type="match status" value="1"/>
</dbReference>
<protein>
    <recommendedName>
        <fullName evidence="6">Late endosomal/lysosomal adaptor and MAPK and MTOR activator 5</fullName>
    </recommendedName>
</protein>
<proteinExistence type="inferred from homology"/>
<gene>
    <name evidence="7" type="ORF">HJC23_012315</name>
</gene>
<dbReference type="PANTHER" id="PTHR13342:SF2">
    <property type="entry name" value="RAGULATOR COMPLEX PROTEIN LAMTOR5"/>
    <property type="match status" value="1"/>
</dbReference>
<dbReference type="InterPro" id="IPR024135">
    <property type="entry name" value="LAMTOR5"/>
</dbReference>
<dbReference type="Gene3D" id="3.30.450.30">
    <property type="entry name" value="Dynein light chain 2a, cytoplasmic"/>
    <property type="match status" value="1"/>
</dbReference>
<evidence type="ECO:0000256" key="2">
    <source>
        <dbReference type="ARBA" id="ARBA00004496"/>
    </source>
</evidence>
<sequence length="129" mass="13499">MDNATPTVTTASQQQQQAPILSLRYSQNILGALCTDPNGLCLGYRGDISPSLSGVFCAIAKLASQLDDGDDGNTNGSDGDVPTVTIQTENSAMLIKEYHGGRTVVFRVPVENDGGNMHGGDNLTTLNQG</sequence>
<evidence type="ECO:0000256" key="4">
    <source>
        <dbReference type="ARBA" id="ARBA00022490"/>
    </source>
</evidence>
<reference evidence="7 8" key="1">
    <citation type="journal article" date="2020" name="G3 (Bethesda)">
        <title>Improved Reference Genome for Cyclotella cryptica CCMP332, a Model for Cell Wall Morphogenesis, Salinity Adaptation, and Lipid Production in Diatoms (Bacillariophyta).</title>
        <authorList>
            <person name="Roberts W.R."/>
            <person name="Downey K.M."/>
            <person name="Ruck E.C."/>
            <person name="Traller J.C."/>
            <person name="Alverson A.J."/>
        </authorList>
    </citation>
    <scope>NUCLEOTIDE SEQUENCE [LARGE SCALE GENOMIC DNA]</scope>
    <source>
        <strain evidence="7 8">CCMP332</strain>
    </source>
</reference>
<comment type="caution">
    <text evidence="7">The sequence shown here is derived from an EMBL/GenBank/DDBJ whole genome shotgun (WGS) entry which is preliminary data.</text>
</comment>
<dbReference type="AlphaFoldDB" id="A0ABD3PMB2"/>
<evidence type="ECO:0000313" key="8">
    <source>
        <dbReference type="Proteomes" id="UP001516023"/>
    </source>
</evidence>
<evidence type="ECO:0000256" key="6">
    <source>
        <dbReference type="ARBA" id="ARBA00032692"/>
    </source>
</evidence>
<evidence type="ECO:0000256" key="5">
    <source>
        <dbReference type="ARBA" id="ARBA00023228"/>
    </source>
</evidence>
<dbReference type="PANTHER" id="PTHR13342">
    <property type="entry name" value="RAGULATOR COMPLEX PROTEIN LAMTOR5"/>
    <property type="match status" value="1"/>
</dbReference>
<comment type="subcellular location">
    <subcellularLocation>
        <location evidence="2">Cytoplasm</location>
    </subcellularLocation>
    <subcellularLocation>
        <location evidence="1">Lysosome</location>
    </subcellularLocation>
</comment>
<comment type="similarity">
    <text evidence="3">Belongs to the LAMTOR5 family.</text>
</comment>